<comment type="caution">
    <text evidence="2">The sequence shown here is derived from an EMBL/GenBank/DDBJ whole genome shotgun (WGS) entry which is preliminary data.</text>
</comment>
<dbReference type="RefSeq" id="WP_120026608.1">
    <property type="nucleotide sequence ID" value="NZ_QZFV01000142.1"/>
</dbReference>
<reference evidence="2 3" key="1">
    <citation type="submission" date="2018-09" db="EMBL/GenBank/DDBJ databases">
        <title>YIM PH 21725 draft genome.</title>
        <authorList>
            <person name="Miao C."/>
        </authorList>
    </citation>
    <scope>NUCLEOTIDE SEQUENCE [LARGE SCALE GENOMIC DNA]</scope>
    <source>
        <strain evidence="3">YIM PH21725</strain>
    </source>
</reference>
<organism evidence="2 3">
    <name type="scientific">Amycolatopsis panacis</name>
    <dbReference type="NCBI Taxonomy" id="2340917"/>
    <lineage>
        <taxon>Bacteria</taxon>
        <taxon>Bacillati</taxon>
        <taxon>Actinomycetota</taxon>
        <taxon>Actinomycetes</taxon>
        <taxon>Pseudonocardiales</taxon>
        <taxon>Pseudonocardiaceae</taxon>
        <taxon>Amycolatopsis</taxon>
    </lineage>
</organism>
<sequence>MKGIVGSGWGRDPAEAFGKLVANIGLIAVTGAAGAAGDVATGADKAAVEAAGQPDAKPARLPTGWTGLHPNTPPIPAATSRCRTPPAHYLAEPDGARAGRRAAASG</sequence>
<protein>
    <submittedName>
        <fullName evidence="2">Uncharacterized protein</fullName>
    </submittedName>
</protein>
<evidence type="ECO:0000313" key="2">
    <source>
        <dbReference type="EMBL" id="RJQ76908.1"/>
    </source>
</evidence>
<dbReference type="Proteomes" id="UP000285112">
    <property type="component" value="Unassembled WGS sequence"/>
</dbReference>
<feature type="region of interest" description="Disordered" evidence="1">
    <location>
        <begin position="50"/>
        <end position="106"/>
    </location>
</feature>
<name>A0A419HLD1_9PSEU</name>
<proteinExistence type="predicted"/>
<gene>
    <name evidence="2" type="ORF">D5S19_29290</name>
</gene>
<accession>A0A419HLD1</accession>
<evidence type="ECO:0000313" key="3">
    <source>
        <dbReference type="Proteomes" id="UP000285112"/>
    </source>
</evidence>
<evidence type="ECO:0000256" key="1">
    <source>
        <dbReference type="SAM" id="MobiDB-lite"/>
    </source>
</evidence>
<keyword evidence="3" id="KW-1185">Reference proteome</keyword>
<dbReference type="EMBL" id="QZFV01000142">
    <property type="protein sequence ID" value="RJQ76908.1"/>
    <property type="molecule type" value="Genomic_DNA"/>
</dbReference>
<dbReference type="AlphaFoldDB" id="A0A419HLD1"/>